<dbReference type="SUPFAM" id="SSF56300">
    <property type="entry name" value="Metallo-dependent phosphatases"/>
    <property type="match status" value="1"/>
</dbReference>
<reference evidence="16" key="2">
    <citation type="submission" date="2025-08" db="UniProtKB">
        <authorList>
            <consortium name="RefSeq"/>
        </authorList>
    </citation>
    <scope>IDENTIFICATION</scope>
</reference>
<dbReference type="InterPro" id="IPR029052">
    <property type="entry name" value="Metallo-depent_PP-like"/>
</dbReference>
<dbReference type="PANTHER" id="PTHR12849:SF0">
    <property type="entry name" value="LARIAT DEBRANCHING ENZYME"/>
    <property type="match status" value="1"/>
</dbReference>
<dbReference type="InterPro" id="IPR007708">
    <property type="entry name" value="DBR1_C"/>
</dbReference>
<evidence type="ECO:0000256" key="1">
    <source>
        <dbReference type="ARBA" id="ARBA00001936"/>
    </source>
</evidence>
<dbReference type="RefSeq" id="XP_040972928.1">
    <property type="nucleotide sequence ID" value="XM_041116994.1"/>
</dbReference>
<keyword evidence="8" id="KW-0378">Hydrolase</keyword>
<evidence type="ECO:0000256" key="8">
    <source>
        <dbReference type="ARBA" id="ARBA00022801"/>
    </source>
</evidence>
<evidence type="ECO:0000256" key="9">
    <source>
        <dbReference type="ARBA" id="ARBA00022833"/>
    </source>
</evidence>
<feature type="compositionally biased region" description="Acidic residues" evidence="13">
    <location>
        <begin position="347"/>
        <end position="365"/>
    </location>
</feature>
<comment type="subcellular location">
    <subcellularLocation>
        <location evidence="4">Nucleus</location>
    </subcellularLocation>
</comment>
<evidence type="ECO:0000256" key="2">
    <source>
        <dbReference type="ARBA" id="ARBA00001947"/>
    </source>
</evidence>
<sequence>MYCVQFKTMKIAVEGCMHGDLDKVYDTIKYIENTRNIKIDLLLCYGDFQAVRNGKDMDSLNVAPKYREMKSFWKYYSGQEVAPVPTIFIGGNNEASNYLWELYYGGWAASNIYFLGYAMVVKFGNIRIDGLSGIYNARNYCLGHHERPPYNDNTIRYVYHVREYDVHKLMHLEKPIDIFLSHDWLLSITDYGNWQQLVCCKKTFQRSSKELLEANLLLEKLRPSYWFSAHLHCKFTALVEHEEGGRVTKFLALDKCLPGRKFLQVGEQSSTCKIVVNGLRAGWKTEEPNLVNFLKQLHLTNPLILTFSGSPRNPQIVSFLELLDLPYVLDNASDSRDTPSLPQKDDYSEDIPNEDEDDLEDDAEWNNENRSS</sequence>
<evidence type="ECO:0000256" key="7">
    <source>
        <dbReference type="ARBA" id="ARBA00022723"/>
    </source>
</evidence>
<feature type="region of interest" description="Disordered" evidence="13">
    <location>
        <begin position="332"/>
        <end position="372"/>
    </location>
</feature>
<evidence type="ECO:0000256" key="11">
    <source>
        <dbReference type="ARBA" id="ARBA00023211"/>
    </source>
</evidence>
<reference evidence="15" key="1">
    <citation type="journal article" date="2020" name="Nat. Genet.">
        <title>Genomic diversifications of five Gossypium allopolyploid species and their impact on cotton improvement.</title>
        <authorList>
            <person name="Chen Z.J."/>
            <person name="Sreedasyam A."/>
            <person name="Ando A."/>
            <person name="Song Q."/>
            <person name="De Santiago L.M."/>
            <person name="Hulse-Kemp A.M."/>
            <person name="Ding M."/>
            <person name="Ye W."/>
            <person name="Kirkbride R.C."/>
            <person name="Jenkins J."/>
            <person name="Plott C."/>
            <person name="Lovell J."/>
            <person name="Lin Y.M."/>
            <person name="Vaughn R."/>
            <person name="Liu B."/>
            <person name="Simpson S."/>
            <person name="Scheffler B.E."/>
            <person name="Wen L."/>
            <person name="Saski C.A."/>
            <person name="Grover C.E."/>
            <person name="Hu G."/>
            <person name="Conover J.L."/>
            <person name="Carlson J.W."/>
            <person name="Shu S."/>
            <person name="Boston L.B."/>
            <person name="Williams M."/>
            <person name="Peterson D.G."/>
            <person name="McGee K."/>
            <person name="Jones D.C."/>
            <person name="Wendel J.F."/>
            <person name="Stelly D.M."/>
            <person name="Grimwood J."/>
            <person name="Schmutz J."/>
        </authorList>
    </citation>
    <scope>NUCLEOTIDE SEQUENCE [LARGE SCALE GENOMIC DNA]</scope>
    <source>
        <strain evidence="15">cv. TM-1</strain>
    </source>
</reference>
<comment type="cofactor">
    <cofactor evidence="3">
        <name>Fe(2+)</name>
        <dbReference type="ChEBI" id="CHEBI:29033"/>
    </cofactor>
</comment>
<dbReference type="Proteomes" id="UP000818029">
    <property type="component" value="Chromosome A07"/>
</dbReference>
<dbReference type="CDD" id="cd00844">
    <property type="entry name" value="MPP_Dbr1_N"/>
    <property type="match status" value="1"/>
</dbReference>
<keyword evidence="15" id="KW-1185">Reference proteome</keyword>
<keyword evidence="6" id="KW-0507">mRNA processing</keyword>
<evidence type="ECO:0000256" key="10">
    <source>
        <dbReference type="ARBA" id="ARBA00023004"/>
    </source>
</evidence>
<organism evidence="15 16">
    <name type="scientific">Gossypium hirsutum</name>
    <name type="common">Upland cotton</name>
    <name type="synonym">Gossypium mexicanum</name>
    <dbReference type="NCBI Taxonomy" id="3635"/>
    <lineage>
        <taxon>Eukaryota</taxon>
        <taxon>Viridiplantae</taxon>
        <taxon>Streptophyta</taxon>
        <taxon>Embryophyta</taxon>
        <taxon>Tracheophyta</taxon>
        <taxon>Spermatophyta</taxon>
        <taxon>Magnoliopsida</taxon>
        <taxon>eudicotyledons</taxon>
        <taxon>Gunneridae</taxon>
        <taxon>Pentapetalae</taxon>
        <taxon>rosids</taxon>
        <taxon>malvids</taxon>
        <taxon>Malvales</taxon>
        <taxon>Malvaceae</taxon>
        <taxon>Malvoideae</taxon>
        <taxon>Gossypium</taxon>
    </lineage>
</organism>
<dbReference type="Pfam" id="PF00149">
    <property type="entry name" value="Metallophos"/>
    <property type="match status" value="1"/>
</dbReference>
<evidence type="ECO:0000256" key="6">
    <source>
        <dbReference type="ARBA" id="ARBA00022664"/>
    </source>
</evidence>
<evidence type="ECO:0000256" key="4">
    <source>
        <dbReference type="ARBA" id="ARBA00004123"/>
    </source>
</evidence>
<evidence type="ECO:0000313" key="15">
    <source>
        <dbReference type="Proteomes" id="UP000818029"/>
    </source>
</evidence>
<dbReference type="Pfam" id="PF05011">
    <property type="entry name" value="DBR1"/>
    <property type="match status" value="1"/>
</dbReference>
<dbReference type="GeneID" id="107930812"/>
<evidence type="ECO:0000256" key="5">
    <source>
        <dbReference type="ARBA" id="ARBA00006045"/>
    </source>
</evidence>
<dbReference type="PANTHER" id="PTHR12849">
    <property type="entry name" value="RNA LARIAT DEBRANCHING ENZYME"/>
    <property type="match status" value="1"/>
</dbReference>
<gene>
    <name evidence="16" type="primary">LOC107930812</name>
</gene>
<evidence type="ECO:0000259" key="14">
    <source>
        <dbReference type="SMART" id="SM01124"/>
    </source>
</evidence>
<keyword evidence="12" id="KW-0539">Nucleus</keyword>
<comment type="cofactor">
    <cofactor evidence="2">
        <name>Zn(2+)</name>
        <dbReference type="ChEBI" id="CHEBI:29105"/>
    </cofactor>
</comment>
<evidence type="ECO:0000256" key="13">
    <source>
        <dbReference type="SAM" id="MobiDB-lite"/>
    </source>
</evidence>
<evidence type="ECO:0000256" key="3">
    <source>
        <dbReference type="ARBA" id="ARBA00001954"/>
    </source>
</evidence>
<dbReference type="InterPro" id="IPR041816">
    <property type="entry name" value="Dbr1_N"/>
</dbReference>
<dbReference type="SMART" id="SM01124">
    <property type="entry name" value="DBR1"/>
    <property type="match status" value="1"/>
</dbReference>
<evidence type="ECO:0000256" key="12">
    <source>
        <dbReference type="ARBA" id="ARBA00023242"/>
    </source>
</evidence>
<keyword evidence="9" id="KW-0862">Zinc</keyword>
<name>A0ABM3C0V0_GOSHI</name>
<keyword evidence="10" id="KW-0408">Iron</keyword>
<accession>A0ABM3C0V0</accession>
<comment type="similarity">
    <text evidence="5">Belongs to the lariat debranching enzyme family.</text>
</comment>
<protein>
    <submittedName>
        <fullName evidence="16">Lariat debranching enzyme</fullName>
    </submittedName>
</protein>
<keyword evidence="11" id="KW-0464">Manganese</keyword>
<dbReference type="InterPro" id="IPR004843">
    <property type="entry name" value="Calcineurin-like_PHP"/>
</dbReference>
<comment type="cofactor">
    <cofactor evidence="1">
        <name>Mn(2+)</name>
        <dbReference type="ChEBI" id="CHEBI:29035"/>
    </cofactor>
</comment>
<evidence type="ECO:0000313" key="16">
    <source>
        <dbReference type="RefSeq" id="XP_040972928.1"/>
    </source>
</evidence>
<feature type="domain" description="Lariat debranching enzyme C-terminal" evidence="14">
    <location>
        <begin position="239"/>
        <end position="357"/>
    </location>
</feature>
<keyword evidence="7" id="KW-0479">Metal-binding</keyword>
<proteinExistence type="inferred from homology"/>